<dbReference type="InterPro" id="IPR036291">
    <property type="entry name" value="NAD(P)-bd_dom_sf"/>
</dbReference>
<dbReference type="GO" id="GO:0008270">
    <property type="term" value="F:zinc ion binding"/>
    <property type="evidence" value="ECO:0007669"/>
    <property type="project" value="InterPro"/>
</dbReference>
<dbReference type="PANTHER" id="PTHR44013">
    <property type="entry name" value="ZINC-TYPE ALCOHOL DEHYDROGENASE-LIKE PROTEIN C16A3.02C"/>
    <property type="match status" value="1"/>
</dbReference>
<dbReference type="Gene3D" id="3.40.50.720">
    <property type="entry name" value="NAD(P)-binding Rossmann-like Domain"/>
    <property type="match status" value="1"/>
</dbReference>
<accession>A0A8J3PHX2</accession>
<dbReference type="RefSeq" id="WP_166380824.1">
    <property type="nucleotide sequence ID" value="NZ_BAAATT010000030.1"/>
</dbReference>
<comment type="caution">
    <text evidence="2">The sequence shown here is derived from an EMBL/GenBank/DDBJ whole genome shotgun (WGS) entry which is preliminary data.</text>
</comment>
<sequence>MRAYLLHSYGSPANLRLSDVEQPTPGAGEVLVRVRATSINPYDWHHMRGEPIAARFMGGGFGKRRPNVAIQGCDLAGEVAAVGSGVTRFQTGDAVYALVKHGSFGQYAIVREDHLAPKPQSLSFEQAATVPMAALTALVAIRDDAKVRAGQKVLVNGASGGVGTFAVQLARAAGAQVAAVCSTRNVELVRSLGATEAIDYTTQDFTRVARGFDALLDIAGSPSVRAARRTLNPTGTYVVVGGDAGRWVRPVDHMIAATAMGRFASQSVVITATPISPANAAGLAELTALFDSGAVTPVIDRRYPFTELPEAMRYVEAGRARGKVVVTVD</sequence>
<dbReference type="InterPro" id="IPR002364">
    <property type="entry name" value="Quin_OxRdtase/zeta-crystal_CS"/>
</dbReference>
<feature type="domain" description="Enoyl reductase (ER)" evidence="1">
    <location>
        <begin position="10"/>
        <end position="326"/>
    </location>
</feature>
<dbReference type="SMART" id="SM00829">
    <property type="entry name" value="PKS_ER"/>
    <property type="match status" value="1"/>
</dbReference>
<evidence type="ECO:0000259" key="1">
    <source>
        <dbReference type="SMART" id="SM00829"/>
    </source>
</evidence>
<dbReference type="PROSITE" id="PS01162">
    <property type="entry name" value="QOR_ZETA_CRYSTAL"/>
    <property type="match status" value="1"/>
</dbReference>
<dbReference type="InterPro" id="IPR052733">
    <property type="entry name" value="Chloroplast_QOR"/>
</dbReference>
<dbReference type="Gene3D" id="3.90.180.10">
    <property type="entry name" value="Medium-chain alcohol dehydrogenases, catalytic domain"/>
    <property type="match status" value="1"/>
</dbReference>
<dbReference type="PANTHER" id="PTHR44013:SF1">
    <property type="entry name" value="ZINC-TYPE ALCOHOL DEHYDROGENASE-LIKE PROTEIN C16A3.02C"/>
    <property type="match status" value="1"/>
</dbReference>
<dbReference type="InterPro" id="IPR020843">
    <property type="entry name" value="ER"/>
</dbReference>
<keyword evidence="3" id="KW-1185">Reference proteome</keyword>
<dbReference type="AlphaFoldDB" id="A0A8J3PHX2"/>
<dbReference type="GO" id="GO:0016491">
    <property type="term" value="F:oxidoreductase activity"/>
    <property type="evidence" value="ECO:0007669"/>
    <property type="project" value="InterPro"/>
</dbReference>
<dbReference type="InterPro" id="IPR011032">
    <property type="entry name" value="GroES-like_sf"/>
</dbReference>
<dbReference type="SUPFAM" id="SSF50129">
    <property type="entry name" value="GroES-like"/>
    <property type="match status" value="1"/>
</dbReference>
<dbReference type="Pfam" id="PF08240">
    <property type="entry name" value="ADH_N"/>
    <property type="match status" value="1"/>
</dbReference>
<dbReference type="Proteomes" id="UP000660339">
    <property type="component" value="Unassembled WGS sequence"/>
</dbReference>
<dbReference type="InterPro" id="IPR013154">
    <property type="entry name" value="ADH-like_N"/>
</dbReference>
<evidence type="ECO:0000313" key="2">
    <source>
        <dbReference type="EMBL" id="GIG17119.1"/>
    </source>
</evidence>
<dbReference type="CDD" id="cd08267">
    <property type="entry name" value="MDR1"/>
    <property type="match status" value="1"/>
</dbReference>
<dbReference type="EMBL" id="BONJ01000030">
    <property type="protein sequence ID" value="GIG17119.1"/>
    <property type="molecule type" value="Genomic_DNA"/>
</dbReference>
<dbReference type="Pfam" id="PF13602">
    <property type="entry name" value="ADH_zinc_N_2"/>
    <property type="match status" value="1"/>
</dbReference>
<proteinExistence type="predicted"/>
<organism evidence="2 3">
    <name type="scientific">Catellatospora methionotrophica</name>
    <dbReference type="NCBI Taxonomy" id="121620"/>
    <lineage>
        <taxon>Bacteria</taxon>
        <taxon>Bacillati</taxon>
        <taxon>Actinomycetota</taxon>
        <taxon>Actinomycetes</taxon>
        <taxon>Micromonosporales</taxon>
        <taxon>Micromonosporaceae</taxon>
        <taxon>Catellatospora</taxon>
    </lineage>
</organism>
<dbReference type="SUPFAM" id="SSF51735">
    <property type="entry name" value="NAD(P)-binding Rossmann-fold domains"/>
    <property type="match status" value="1"/>
</dbReference>
<name>A0A8J3PHX2_9ACTN</name>
<protein>
    <submittedName>
        <fullName evidence="2">NADPH:quinone reductase</fullName>
    </submittedName>
</protein>
<evidence type="ECO:0000313" key="3">
    <source>
        <dbReference type="Proteomes" id="UP000660339"/>
    </source>
</evidence>
<gene>
    <name evidence="2" type="primary">qor_2</name>
    <name evidence="2" type="ORF">Cme02nite_54510</name>
</gene>
<reference evidence="2" key="1">
    <citation type="submission" date="2021-01" db="EMBL/GenBank/DDBJ databases">
        <title>Whole genome shotgun sequence of Catellatospora methionotrophica NBRC 14553.</title>
        <authorList>
            <person name="Komaki H."/>
            <person name="Tamura T."/>
        </authorList>
    </citation>
    <scope>NUCLEOTIDE SEQUENCE</scope>
    <source>
        <strain evidence="2">NBRC 14553</strain>
    </source>
</reference>